<evidence type="ECO:0000313" key="3">
    <source>
        <dbReference type="Proteomes" id="UP000781932"/>
    </source>
</evidence>
<feature type="compositionally biased region" description="Acidic residues" evidence="1">
    <location>
        <begin position="91"/>
        <end position="100"/>
    </location>
</feature>
<proteinExistence type="predicted"/>
<name>A0A9P6I7G3_9PEZI</name>
<dbReference type="RefSeq" id="XP_038747768.1">
    <property type="nucleotide sequence ID" value="XM_038887064.1"/>
</dbReference>
<dbReference type="AlphaFoldDB" id="A0A9P6I7G3"/>
<organism evidence="2 3">
    <name type="scientific">Colletotrichum karsti</name>
    <dbReference type="NCBI Taxonomy" id="1095194"/>
    <lineage>
        <taxon>Eukaryota</taxon>
        <taxon>Fungi</taxon>
        <taxon>Dikarya</taxon>
        <taxon>Ascomycota</taxon>
        <taxon>Pezizomycotina</taxon>
        <taxon>Sordariomycetes</taxon>
        <taxon>Hypocreomycetidae</taxon>
        <taxon>Glomerellales</taxon>
        <taxon>Glomerellaceae</taxon>
        <taxon>Colletotrichum</taxon>
        <taxon>Colletotrichum boninense species complex</taxon>
    </lineage>
</organism>
<gene>
    <name evidence="2" type="ORF">CkaCkLH20_04345</name>
</gene>
<accession>A0A9P6I7G3</accession>
<dbReference type="Proteomes" id="UP000781932">
    <property type="component" value="Unassembled WGS sequence"/>
</dbReference>
<dbReference type="GeneID" id="62160138"/>
<keyword evidence="3" id="KW-1185">Reference proteome</keyword>
<reference evidence="2" key="2">
    <citation type="submission" date="2020-11" db="EMBL/GenBank/DDBJ databases">
        <title>Whole genome sequencing of Colletotrichum sp.</title>
        <authorList>
            <person name="Li H."/>
        </authorList>
    </citation>
    <scope>NUCLEOTIDE SEQUENCE</scope>
    <source>
        <strain evidence="2">CkLH20</strain>
    </source>
</reference>
<dbReference type="EMBL" id="JAATWM020000011">
    <property type="protein sequence ID" value="KAF9878307.1"/>
    <property type="molecule type" value="Genomic_DNA"/>
</dbReference>
<dbReference type="OrthoDB" id="4845378at2759"/>
<sequence>MSPILNPTAPAFSPPVSIPRLASPFISTSAPTGAASEFNPGFFDSVDLALGADLPGSESSISETSEVAISLLGESLLKAVFHSPSSPYSPIDEDDDEYDDQFLASPPATASTPGSVRDIWSPTAVSCGTSEPLDSPFSSVLSLSDEDMYGASKVTAPSRNETWRVNENWAHDDDVYLDQDISPRPISIAPVAAEPPLKIGFDANLYNSALAMQQQLSWQHQVATHSSSNFTTFNPQMQAQPIIAPSLQFIHVPSVPPPKVGMAPLWPLISALHRNLSKSRPDLYGNLQPSAYFGPAS</sequence>
<protein>
    <submittedName>
        <fullName evidence="2">Uncharacterized protein</fullName>
    </submittedName>
</protein>
<evidence type="ECO:0000256" key="1">
    <source>
        <dbReference type="SAM" id="MobiDB-lite"/>
    </source>
</evidence>
<comment type="caution">
    <text evidence="2">The sequence shown here is derived from an EMBL/GenBank/DDBJ whole genome shotgun (WGS) entry which is preliminary data.</text>
</comment>
<reference evidence="2" key="1">
    <citation type="submission" date="2020-03" db="EMBL/GenBank/DDBJ databases">
        <authorList>
            <person name="He L."/>
        </authorList>
    </citation>
    <scope>NUCLEOTIDE SEQUENCE</scope>
    <source>
        <strain evidence="2">CkLH20</strain>
    </source>
</reference>
<evidence type="ECO:0000313" key="2">
    <source>
        <dbReference type="EMBL" id="KAF9878307.1"/>
    </source>
</evidence>
<feature type="region of interest" description="Disordered" evidence="1">
    <location>
        <begin position="87"/>
        <end position="116"/>
    </location>
</feature>